<dbReference type="Proteomes" id="UP000243719">
    <property type="component" value="Unassembled WGS sequence"/>
</dbReference>
<evidence type="ECO:0000256" key="7">
    <source>
        <dbReference type="ARBA" id="ARBA00022970"/>
    </source>
</evidence>
<keyword evidence="10" id="KW-1185">Reference proteome</keyword>
<dbReference type="GO" id="GO:0015807">
    <property type="term" value="P:L-amino acid transport"/>
    <property type="evidence" value="ECO:0007669"/>
    <property type="project" value="TreeGrafter"/>
</dbReference>
<proteinExistence type="inferred from homology"/>
<dbReference type="GO" id="GO:0016887">
    <property type="term" value="F:ATP hydrolysis activity"/>
    <property type="evidence" value="ECO:0007669"/>
    <property type="project" value="InterPro"/>
</dbReference>
<dbReference type="PROSITE" id="PS50893">
    <property type="entry name" value="ABC_TRANSPORTER_2"/>
    <property type="match status" value="1"/>
</dbReference>
<keyword evidence="4" id="KW-0472">Membrane</keyword>
<dbReference type="AlphaFoldDB" id="A0A1H2PVT2"/>
<dbReference type="GO" id="GO:0005524">
    <property type="term" value="F:ATP binding"/>
    <property type="evidence" value="ECO:0007669"/>
    <property type="project" value="UniProtKB-KW"/>
</dbReference>
<evidence type="ECO:0000256" key="3">
    <source>
        <dbReference type="ARBA" id="ARBA00022475"/>
    </source>
</evidence>
<dbReference type="OrthoDB" id="9776369at2"/>
<evidence type="ECO:0000313" key="10">
    <source>
        <dbReference type="Proteomes" id="UP000243719"/>
    </source>
</evidence>
<dbReference type="Gene3D" id="3.40.50.300">
    <property type="entry name" value="P-loop containing nucleotide triphosphate hydrolases"/>
    <property type="match status" value="1"/>
</dbReference>
<dbReference type="InterPro" id="IPR003439">
    <property type="entry name" value="ABC_transporter-like_ATP-bd"/>
</dbReference>
<protein>
    <submittedName>
        <fullName evidence="9">Amino acid/amide ABC transporter ATP-binding protein 2, HAAT family</fullName>
    </submittedName>
</protein>
<feature type="domain" description="ABC transporter" evidence="8">
    <location>
        <begin position="2"/>
        <end position="233"/>
    </location>
</feature>
<keyword evidence="5" id="KW-0547">Nucleotide-binding</keyword>
<dbReference type="STRING" id="1770053.SAMN05216551_112101"/>
<keyword evidence="2" id="KW-0813">Transport</keyword>
<evidence type="ECO:0000256" key="4">
    <source>
        <dbReference type="ARBA" id="ARBA00022519"/>
    </source>
</evidence>
<sequence length="233" mass="25144">MLRIDGLSAAYGRVTALQDVSLEVDEGEIVALLGANGAGKTTLLRTLSGVHPARRGRILLDGKPIERSKPHTRVDLGIAQSPEGRQVFKSLSVEDNLRLGAYRRRDRDIARDTDEVYALFPVLGEMRKRIASALSGGQQQMLAIGRALLSRPRLLLLDEPSLGLAPLIIDQIFGIVASLKEKGITVLVVEQNIAVALGIADRGYVLETGRIVHTGTARALLDDPAVRDAYLGV</sequence>
<dbReference type="EMBL" id="FNLO01000012">
    <property type="protein sequence ID" value="SDV50580.1"/>
    <property type="molecule type" value="Genomic_DNA"/>
</dbReference>
<dbReference type="PANTHER" id="PTHR43820">
    <property type="entry name" value="HIGH-AFFINITY BRANCHED-CHAIN AMINO ACID TRANSPORT ATP-BINDING PROTEIN LIVF"/>
    <property type="match status" value="1"/>
</dbReference>
<keyword evidence="7" id="KW-0029">Amino-acid transport</keyword>
<dbReference type="SUPFAM" id="SSF52540">
    <property type="entry name" value="P-loop containing nucleoside triphosphate hydrolases"/>
    <property type="match status" value="1"/>
</dbReference>
<dbReference type="PROSITE" id="PS00211">
    <property type="entry name" value="ABC_TRANSPORTER_1"/>
    <property type="match status" value="1"/>
</dbReference>
<evidence type="ECO:0000259" key="8">
    <source>
        <dbReference type="PROSITE" id="PS50893"/>
    </source>
</evidence>
<evidence type="ECO:0000256" key="2">
    <source>
        <dbReference type="ARBA" id="ARBA00022448"/>
    </source>
</evidence>
<gene>
    <name evidence="9" type="ORF">SAMN05216551_112101</name>
</gene>
<dbReference type="GO" id="GO:0015658">
    <property type="term" value="F:branched-chain amino acid transmembrane transporter activity"/>
    <property type="evidence" value="ECO:0007669"/>
    <property type="project" value="TreeGrafter"/>
</dbReference>
<keyword evidence="4" id="KW-0997">Cell inner membrane</keyword>
<evidence type="ECO:0000256" key="6">
    <source>
        <dbReference type="ARBA" id="ARBA00022840"/>
    </source>
</evidence>
<dbReference type="InterPro" id="IPR017871">
    <property type="entry name" value="ABC_transporter-like_CS"/>
</dbReference>
<keyword evidence="3" id="KW-1003">Cell membrane</keyword>
<evidence type="ECO:0000256" key="5">
    <source>
        <dbReference type="ARBA" id="ARBA00022741"/>
    </source>
</evidence>
<dbReference type="PANTHER" id="PTHR43820:SF4">
    <property type="entry name" value="HIGH-AFFINITY BRANCHED-CHAIN AMINO ACID TRANSPORT ATP-BINDING PROTEIN LIVF"/>
    <property type="match status" value="1"/>
</dbReference>
<organism evidence="9 10">
    <name type="scientific">Chitinasiproducens palmae</name>
    <dbReference type="NCBI Taxonomy" id="1770053"/>
    <lineage>
        <taxon>Bacteria</taxon>
        <taxon>Pseudomonadati</taxon>
        <taxon>Pseudomonadota</taxon>
        <taxon>Betaproteobacteria</taxon>
        <taxon>Burkholderiales</taxon>
        <taxon>Burkholderiaceae</taxon>
        <taxon>Chitinasiproducens</taxon>
    </lineage>
</organism>
<dbReference type="SMART" id="SM00382">
    <property type="entry name" value="AAA"/>
    <property type="match status" value="1"/>
</dbReference>
<dbReference type="InterPro" id="IPR003593">
    <property type="entry name" value="AAA+_ATPase"/>
</dbReference>
<dbReference type="CDD" id="cd03224">
    <property type="entry name" value="ABC_TM1139_LivF_branched"/>
    <property type="match status" value="1"/>
</dbReference>
<comment type="similarity">
    <text evidence="1">Belongs to the ABC transporter superfamily.</text>
</comment>
<dbReference type="RefSeq" id="WP_091911662.1">
    <property type="nucleotide sequence ID" value="NZ_FNLO01000012.1"/>
</dbReference>
<accession>A0A1H2PVT2</accession>
<dbReference type="InterPro" id="IPR027417">
    <property type="entry name" value="P-loop_NTPase"/>
</dbReference>
<dbReference type="Pfam" id="PF00005">
    <property type="entry name" value="ABC_tran"/>
    <property type="match status" value="1"/>
</dbReference>
<reference evidence="10" key="1">
    <citation type="submission" date="2016-09" db="EMBL/GenBank/DDBJ databases">
        <authorList>
            <person name="Varghese N."/>
            <person name="Submissions S."/>
        </authorList>
    </citation>
    <scope>NUCLEOTIDE SEQUENCE [LARGE SCALE GENOMIC DNA]</scope>
    <source>
        <strain evidence="10">JS23</strain>
    </source>
</reference>
<evidence type="ECO:0000313" key="9">
    <source>
        <dbReference type="EMBL" id="SDV50580.1"/>
    </source>
</evidence>
<keyword evidence="6 9" id="KW-0067">ATP-binding</keyword>
<evidence type="ECO:0000256" key="1">
    <source>
        <dbReference type="ARBA" id="ARBA00005417"/>
    </source>
</evidence>
<dbReference type="InterPro" id="IPR052156">
    <property type="entry name" value="BCAA_Transport_ATP-bd_LivF"/>
</dbReference>
<name>A0A1H2PVT2_9BURK</name>